<dbReference type="Proteomes" id="UP001187682">
    <property type="component" value="Unassembled WGS sequence"/>
</dbReference>
<dbReference type="InterPro" id="IPR004827">
    <property type="entry name" value="bZIP"/>
</dbReference>
<keyword evidence="4" id="KW-1185">Reference proteome</keyword>
<evidence type="ECO:0000256" key="1">
    <source>
        <dbReference type="SAM" id="MobiDB-lite"/>
    </source>
</evidence>
<organism evidence="3 4">
    <name type="scientific">Cephalotrichum gorgonifer</name>
    <dbReference type="NCBI Taxonomy" id="2041049"/>
    <lineage>
        <taxon>Eukaryota</taxon>
        <taxon>Fungi</taxon>
        <taxon>Dikarya</taxon>
        <taxon>Ascomycota</taxon>
        <taxon>Pezizomycotina</taxon>
        <taxon>Sordariomycetes</taxon>
        <taxon>Hypocreomycetidae</taxon>
        <taxon>Microascales</taxon>
        <taxon>Microascaceae</taxon>
        <taxon>Cephalotrichum</taxon>
    </lineage>
</organism>
<dbReference type="CDD" id="cd14688">
    <property type="entry name" value="bZIP_YAP"/>
    <property type="match status" value="1"/>
</dbReference>
<sequence length="223" mass="24793">MSSRSSKRESESSSKRHSGSGSSKSKSKSKSQKSDDWAEVSEPEERRRIQNRIAQRKFREKTRETKERAERDARNQQHAASCYQVPSPSDIASEHEVSGLPWGTFSMRHVVSRGHEAASRRSSGRGDYIREDDPRYQSSLQYGDNVAFPPETPFQQQHGSLGGSSTGEDGYYDADPQLFYGSSDQPFLGDQFNSAGWPESPGYGPVLGSMPAAPSHDVDGTYY</sequence>
<dbReference type="AlphaFoldDB" id="A0AAE8STL7"/>
<feature type="compositionally biased region" description="Basic and acidic residues" evidence="1">
    <location>
        <begin position="61"/>
        <end position="75"/>
    </location>
</feature>
<evidence type="ECO:0000313" key="3">
    <source>
        <dbReference type="EMBL" id="SPO00718.1"/>
    </source>
</evidence>
<proteinExistence type="predicted"/>
<dbReference type="PANTHER" id="PTHR39607:SF2">
    <property type="entry name" value="BZIP DOMAIN-CONTAINING PROTEIN"/>
    <property type="match status" value="1"/>
</dbReference>
<feature type="compositionally biased region" description="Polar residues" evidence="1">
    <location>
        <begin position="76"/>
        <end position="87"/>
    </location>
</feature>
<feature type="domain" description="BZIP" evidence="2">
    <location>
        <begin position="46"/>
        <end position="61"/>
    </location>
</feature>
<accession>A0AAE8STL7</accession>
<dbReference type="GO" id="GO:0003700">
    <property type="term" value="F:DNA-binding transcription factor activity"/>
    <property type="evidence" value="ECO:0007669"/>
    <property type="project" value="InterPro"/>
</dbReference>
<feature type="region of interest" description="Disordered" evidence="1">
    <location>
        <begin position="113"/>
        <end position="132"/>
    </location>
</feature>
<name>A0AAE8STL7_9PEZI</name>
<dbReference type="InterPro" id="IPR052635">
    <property type="entry name" value="Sec_Metab_Biosynth_Reg"/>
</dbReference>
<protein>
    <recommendedName>
        <fullName evidence="2">BZIP domain-containing protein</fullName>
    </recommendedName>
</protein>
<comment type="caution">
    <text evidence="3">The sequence shown here is derived from an EMBL/GenBank/DDBJ whole genome shotgun (WGS) entry which is preliminary data.</text>
</comment>
<feature type="compositionally biased region" description="Basic and acidic residues" evidence="1">
    <location>
        <begin position="1"/>
        <end position="14"/>
    </location>
</feature>
<evidence type="ECO:0000259" key="2">
    <source>
        <dbReference type="PROSITE" id="PS00036"/>
    </source>
</evidence>
<dbReference type="PANTHER" id="PTHR39607">
    <property type="entry name" value="XANTHOCILLIN BIOSYNTHESIS CLUSTER TRANSCRIPTION FACTOR XANC-RELATED"/>
    <property type="match status" value="1"/>
</dbReference>
<feature type="region of interest" description="Disordered" evidence="1">
    <location>
        <begin position="139"/>
        <end position="223"/>
    </location>
</feature>
<evidence type="ECO:0000313" key="4">
    <source>
        <dbReference type="Proteomes" id="UP001187682"/>
    </source>
</evidence>
<reference evidence="3" key="1">
    <citation type="submission" date="2018-03" db="EMBL/GenBank/DDBJ databases">
        <authorList>
            <person name="Guldener U."/>
        </authorList>
    </citation>
    <scope>NUCLEOTIDE SEQUENCE</scope>
</reference>
<dbReference type="EMBL" id="ONZQ02000004">
    <property type="protein sequence ID" value="SPO00718.1"/>
    <property type="molecule type" value="Genomic_DNA"/>
</dbReference>
<feature type="region of interest" description="Disordered" evidence="1">
    <location>
        <begin position="1"/>
        <end position="95"/>
    </location>
</feature>
<gene>
    <name evidence="3" type="ORF">DNG_03466</name>
</gene>
<dbReference type="PROSITE" id="PS00036">
    <property type="entry name" value="BZIP_BASIC"/>
    <property type="match status" value="1"/>
</dbReference>